<feature type="transmembrane region" description="Helical" evidence="5">
    <location>
        <begin position="28"/>
        <end position="50"/>
    </location>
</feature>
<keyword evidence="3 5" id="KW-1133">Transmembrane helix</keyword>
<keyword evidence="2 5" id="KW-0812">Transmembrane</keyword>
<dbReference type="EMBL" id="CP009268">
    <property type="protein sequence ID" value="AJA51771.1"/>
    <property type="molecule type" value="Genomic_DNA"/>
</dbReference>
<feature type="domain" description="O-antigen ligase-related" evidence="6">
    <location>
        <begin position="198"/>
        <end position="332"/>
    </location>
</feature>
<proteinExistence type="predicted"/>
<keyword evidence="10" id="KW-1185">Reference proteome</keyword>
<evidence type="ECO:0000256" key="2">
    <source>
        <dbReference type="ARBA" id="ARBA00022692"/>
    </source>
</evidence>
<dbReference type="KEGG" id="cpae:CPAST_c17130"/>
<evidence type="ECO:0000313" key="9">
    <source>
        <dbReference type="Proteomes" id="UP000028042"/>
    </source>
</evidence>
<feature type="transmembrane region" description="Helical" evidence="5">
    <location>
        <begin position="167"/>
        <end position="184"/>
    </location>
</feature>
<dbReference type="AlphaFoldDB" id="A0A0H3J791"/>
<sequence>MFIYYILIGLILLYPIMPQGLNIGNIHKIPALGDVMLFVLILAFLVHIIVFRREFINNLLDFFKDFMGLSFTVLLLIMIISISYATDKTIAITESARFLSFIILYFIIKYSIDREEVKGLINSYMVIFTVINIYGIFQKVTGYGLLTGYAMANGVLRINGTFDNPNTFAAFLIIGIFPVVMFIIRSKYVYQRIVYGILLIMALFNIYFTGSRNSFLGILVGGVILSLVYSLYFLIGLGAVAVIGFAIPQVRSRILQIAVGDEGRIQIWRTALKMIQEHPLRGIGNGNFIELYDSYVAKYRYLVYKNYSHYPTHNSYLKIESELGIVGGLSFISIIVNTIIKIKKVIVNIEDKKINLFYVGFFASASAFLFMNLIENLFFVPTVVVYFWIFVAAADGLCDEQH</sequence>
<gene>
    <name evidence="7" type="ORF">CLPA_c17130</name>
    <name evidence="8" type="ORF">CP6013_01468</name>
</gene>
<dbReference type="GO" id="GO:0016020">
    <property type="term" value="C:membrane"/>
    <property type="evidence" value="ECO:0007669"/>
    <property type="project" value="UniProtKB-SubCell"/>
</dbReference>
<dbReference type="PANTHER" id="PTHR37422">
    <property type="entry name" value="TEICHURONIC ACID BIOSYNTHESIS PROTEIN TUAE"/>
    <property type="match status" value="1"/>
</dbReference>
<comment type="subcellular location">
    <subcellularLocation>
        <location evidence="1">Membrane</location>
        <topology evidence="1">Multi-pass membrane protein</topology>
    </subcellularLocation>
</comment>
<feature type="transmembrane region" description="Helical" evidence="5">
    <location>
        <begin position="90"/>
        <end position="108"/>
    </location>
</feature>
<reference evidence="7 10" key="1">
    <citation type="journal article" date="2015" name="Genome Announc.">
        <title>Complete Genome Sequence of the Nitrogen-Fixing and Solvent-Producing Clostridium pasteurianum DSM 525.</title>
        <authorList>
            <person name="Poehlein A."/>
            <person name="Grosse-Honebrink A."/>
            <person name="Zhang Y."/>
            <person name="Minton N.P."/>
            <person name="Daniel R."/>
        </authorList>
    </citation>
    <scope>NUCLEOTIDE SEQUENCE [LARGE SCALE GENOMIC DNA]</scope>
    <source>
        <strain evidence="7">DSM 525</strain>
        <strain evidence="10">DSM 525 / ATCC 6013</strain>
    </source>
</reference>
<accession>A0A0H3J791</accession>
<dbReference type="KEGG" id="cpat:CLPA_c17130"/>
<dbReference type="InterPro" id="IPR051533">
    <property type="entry name" value="WaaL-like"/>
</dbReference>
<evidence type="ECO:0000313" key="8">
    <source>
        <dbReference type="EMBL" id="KRU12221.1"/>
    </source>
</evidence>
<reference evidence="8 9" key="3">
    <citation type="journal article" name="Genome Announc.">
        <title>Improved Draft Genome Sequence of Clostridium pasteurianum Strain ATCC 6013 (DSM 525) Using a Hybrid Next-Generation Sequencing Approach.</title>
        <authorList>
            <person name="Pyne M.E."/>
            <person name="Utturkar S."/>
            <person name="Brown S.D."/>
            <person name="Moo-Young M."/>
            <person name="Chung D.A."/>
            <person name="Chou C.P."/>
        </authorList>
    </citation>
    <scope>NUCLEOTIDE SEQUENCE [LARGE SCALE GENOMIC DNA]</scope>
    <source>
        <strain evidence="8 9">ATCC 6013</strain>
    </source>
</reference>
<dbReference type="Proteomes" id="UP000028042">
    <property type="component" value="Unassembled WGS sequence"/>
</dbReference>
<evidence type="ECO:0000256" key="3">
    <source>
        <dbReference type="ARBA" id="ARBA00022989"/>
    </source>
</evidence>
<dbReference type="eggNOG" id="COG3307">
    <property type="taxonomic scope" value="Bacteria"/>
</dbReference>
<dbReference type="PATRIC" id="fig|1262449.3.peg.1548"/>
<evidence type="ECO:0000256" key="4">
    <source>
        <dbReference type="ARBA" id="ARBA00023136"/>
    </source>
</evidence>
<dbReference type="EMBL" id="JPGY02000001">
    <property type="protein sequence ID" value="KRU12221.1"/>
    <property type="molecule type" value="Genomic_DNA"/>
</dbReference>
<protein>
    <recommendedName>
        <fullName evidence="6">O-antigen ligase-related domain-containing protein</fullName>
    </recommendedName>
</protein>
<evidence type="ECO:0000313" key="10">
    <source>
        <dbReference type="Proteomes" id="UP000030905"/>
    </source>
</evidence>
<feature type="transmembrane region" description="Helical" evidence="5">
    <location>
        <begin position="215"/>
        <end position="247"/>
    </location>
</feature>
<feature type="transmembrane region" description="Helical" evidence="5">
    <location>
        <begin position="354"/>
        <end position="371"/>
    </location>
</feature>
<reference evidence="8" key="2">
    <citation type="submission" date="2015-10" db="EMBL/GenBank/DDBJ databases">
        <title>Improved Draft Genome Sequence of Clostridium pasteurianum Strain ATCC 6013 (DSM 525) Using a Hybrid Next-Generation Sequencing Approach.</title>
        <authorList>
            <person name="Pyne M.E."/>
            <person name="Utturkar S.M."/>
            <person name="Brown S.D."/>
            <person name="Moo-Young M."/>
            <person name="Chung D.A."/>
            <person name="Chou P.C."/>
        </authorList>
    </citation>
    <scope>NUCLEOTIDE SEQUENCE</scope>
    <source>
        <strain evidence="8">ATCC 6013</strain>
    </source>
</reference>
<evidence type="ECO:0000256" key="1">
    <source>
        <dbReference type="ARBA" id="ARBA00004141"/>
    </source>
</evidence>
<dbReference type="Proteomes" id="UP000030905">
    <property type="component" value="Chromosome"/>
</dbReference>
<evidence type="ECO:0000313" key="7">
    <source>
        <dbReference type="EMBL" id="AJA51771.1"/>
    </source>
</evidence>
<evidence type="ECO:0000259" key="6">
    <source>
        <dbReference type="Pfam" id="PF04932"/>
    </source>
</evidence>
<dbReference type="InterPro" id="IPR007016">
    <property type="entry name" value="O-antigen_ligase-rel_domated"/>
</dbReference>
<feature type="transmembrane region" description="Helical" evidence="5">
    <location>
        <begin position="190"/>
        <end position="208"/>
    </location>
</feature>
<feature type="transmembrane region" description="Helical" evidence="5">
    <location>
        <begin position="120"/>
        <end position="137"/>
    </location>
</feature>
<dbReference type="Pfam" id="PF04932">
    <property type="entry name" value="Wzy_C"/>
    <property type="match status" value="1"/>
</dbReference>
<organism evidence="7 10">
    <name type="scientific">Clostridium pasteurianum DSM 525 = ATCC 6013</name>
    <dbReference type="NCBI Taxonomy" id="1262449"/>
    <lineage>
        <taxon>Bacteria</taxon>
        <taxon>Bacillati</taxon>
        <taxon>Bacillota</taxon>
        <taxon>Clostridia</taxon>
        <taxon>Eubacteriales</taxon>
        <taxon>Clostridiaceae</taxon>
        <taxon>Clostridium</taxon>
    </lineage>
</organism>
<keyword evidence="4 5" id="KW-0472">Membrane</keyword>
<feature type="transmembrane region" description="Helical" evidence="5">
    <location>
        <begin position="377"/>
        <end position="398"/>
    </location>
</feature>
<name>A0A0H3J791_CLOPA</name>
<evidence type="ECO:0000256" key="5">
    <source>
        <dbReference type="SAM" id="Phobius"/>
    </source>
</evidence>
<dbReference type="PANTHER" id="PTHR37422:SF17">
    <property type="entry name" value="O-ANTIGEN LIGASE"/>
    <property type="match status" value="1"/>
</dbReference>
<feature type="transmembrane region" description="Helical" evidence="5">
    <location>
        <begin position="62"/>
        <end position="84"/>
    </location>
</feature>